<evidence type="ECO:0000256" key="10">
    <source>
        <dbReference type="SAM" id="SignalP"/>
    </source>
</evidence>
<dbReference type="InterPro" id="IPR036942">
    <property type="entry name" value="Beta-barrel_TonB_sf"/>
</dbReference>
<keyword evidence="7 8" id="KW-0998">Cell outer membrane</keyword>
<evidence type="ECO:0000256" key="8">
    <source>
        <dbReference type="PROSITE-ProRule" id="PRU01360"/>
    </source>
</evidence>
<dbReference type="NCBIfam" id="TIGR04057">
    <property type="entry name" value="SusC_RagA_signa"/>
    <property type="match status" value="1"/>
</dbReference>
<feature type="signal peptide" evidence="10">
    <location>
        <begin position="1"/>
        <end position="20"/>
    </location>
</feature>
<comment type="similarity">
    <text evidence="8 9">Belongs to the TonB-dependent receptor family.</text>
</comment>
<feature type="domain" description="TonB-dependent receptor-like beta-barrel" evidence="11">
    <location>
        <begin position="527"/>
        <end position="1056"/>
    </location>
</feature>
<evidence type="ECO:0000313" key="14">
    <source>
        <dbReference type="Proteomes" id="UP000541352"/>
    </source>
</evidence>
<dbReference type="PROSITE" id="PS52016">
    <property type="entry name" value="TONB_DEPENDENT_REC_3"/>
    <property type="match status" value="1"/>
</dbReference>
<keyword evidence="2 8" id="KW-0813">Transport</keyword>
<dbReference type="Gene3D" id="3.55.50.30">
    <property type="match status" value="1"/>
</dbReference>
<evidence type="ECO:0000256" key="3">
    <source>
        <dbReference type="ARBA" id="ARBA00022452"/>
    </source>
</evidence>
<keyword evidence="5 9" id="KW-0798">TonB box</keyword>
<dbReference type="Proteomes" id="UP000541352">
    <property type="component" value="Unassembled WGS sequence"/>
</dbReference>
<dbReference type="RefSeq" id="WP_229601381.1">
    <property type="nucleotide sequence ID" value="NZ_JACIBY010000007.1"/>
</dbReference>
<dbReference type="InterPro" id="IPR039426">
    <property type="entry name" value="TonB-dep_rcpt-like"/>
</dbReference>
<dbReference type="EMBL" id="JACIBY010000007">
    <property type="protein sequence ID" value="MBB3839628.1"/>
    <property type="molecule type" value="Genomic_DNA"/>
</dbReference>
<dbReference type="InterPro" id="IPR023996">
    <property type="entry name" value="TonB-dep_OMP_SusC/RagA"/>
</dbReference>
<keyword evidence="6 8" id="KW-0472">Membrane</keyword>
<dbReference type="Gene3D" id="2.170.130.10">
    <property type="entry name" value="TonB-dependent receptor, plug domain"/>
    <property type="match status" value="1"/>
</dbReference>
<comment type="caution">
    <text evidence="13">The sequence shown here is derived from an EMBL/GenBank/DDBJ whole genome shotgun (WGS) entry which is preliminary data.</text>
</comment>
<evidence type="ECO:0000313" key="13">
    <source>
        <dbReference type="EMBL" id="MBB3839628.1"/>
    </source>
</evidence>
<dbReference type="GO" id="GO:0009279">
    <property type="term" value="C:cell outer membrane"/>
    <property type="evidence" value="ECO:0007669"/>
    <property type="project" value="UniProtKB-SubCell"/>
</dbReference>
<keyword evidence="4 8" id="KW-0812">Transmembrane</keyword>
<keyword evidence="10" id="KW-0732">Signal</keyword>
<dbReference type="SUPFAM" id="SSF49464">
    <property type="entry name" value="Carboxypeptidase regulatory domain-like"/>
    <property type="match status" value="1"/>
</dbReference>
<dbReference type="Gene3D" id="2.40.170.20">
    <property type="entry name" value="TonB-dependent receptor, beta-barrel domain"/>
    <property type="match status" value="1"/>
</dbReference>
<dbReference type="Pfam" id="PF13715">
    <property type="entry name" value="CarbopepD_reg_2"/>
    <property type="match status" value="1"/>
</dbReference>
<dbReference type="InterPro" id="IPR012910">
    <property type="entry name" value="Plug_dom"/>
</dbReference>
<protein>
    <submittedName>
        <fullName evidence="13">TonB-linked SusC/RagA family outer membrane protein</fullName>
    </submittedName>
</protein>
<evidence type="ECO:0000259" key="12">
    <source>
        <dbReference type="Pfam" id="PF07715"/>
    </source>
</evidence>
<feature type="chain" id="PRO_5030825205" evidence="10">
    <location>
        <begin position="21"/>
        <end position="1094"/>
    </location>
</feature>
<evidence type="ECO:0000256" key="9">
    <source>
        <dbReference type="RuleBase" id="RU003357"/>
    </source>
</evidence>
<sequence length="1094" mass="120141">MKITLTPLLFVCLLTTLSFAENTFGQERLQEKITLHLKNTELKTVLKTIEQKSNVVFSYQKGVLTTNEKLSLDIKDETLESVLQQILTPRQINFQVLRSNKIVLTRRVLGNAPEGLEPKNQPTMFDLQLDQAITGTVTDENGMGLPGVSVIIKGTVRGTTTDASGKYRIVLANNSEVLVFSFVGYISQEYAIGNQTSLNVSLKPDTKALEEVVVVGYGTQKKKDLTGAIASVDVEATRLQPNTNASQILRGTTAGVQVIDNGRPGQAGTIRIRGINSISANSSPLIVLDGIIYAGGNLADINPNDIETIDILKDASSTAIYGSLATNGVIEITTKKGKSGKPKFTFTTYLGASDYAFLPNYRTPEQYLAARKDAEEAEGGSVPFSVIEQANIAAGKTINPFQEIKQSAPMSNYELNVSGKMDRLSYFFSGAYTDSKSPVRGDNFNRLSSRLNLGVQATDWLKLGINSGYSSRDNSGVRASLVPTSYLSPFASLYLEDGVSPNPLPQNWGLVANPLLGTLLNTNKSITNILFANAYADVTLLEGLTYKLNGGYTRTDSKTFAYSPTYAPTNRLGSGSKRHGETQNFTLENILKYQRRFAQEHSLDLTVLYGIYQLSNQFSFLSSQNIFNDALGYNSLEIGEGYSIDVGATQNRQISSMARLGYSLKSKYFFTLSVRRDGFSAFGEGRKFGTFPSVAFSWNVSDEGFMKDVKKIDFLKLRASWGRNGNRGVSEYSSLSQVGQRNYVFGDGQPVSIGLVPTTLANPNLGWETTESFNIGTDVQAFSSRISASLNFYVSNTFDLLLNQTIPNTNGFEVFLRNIGKTKNKGFELDLKTKNIERGDWGWNTNLAFSLNRNKIVQLTGRDINNDGIEDDDIASGWFIGQPLGSNFDYVFDGVFQQGDDFSLIPGSKAGDIKFKDISGPNGVPDGKITPLDRAVLHSNQPNFNVGITNIVNFKRFSLSSTLTIREGGYSSNSLINPGSNFFDQANFLNTPYWTPSNPINTHPRINYRNPLGYGFYESRSFARLQDVSLSYNFSDALTKKLKIANLQVYVSGKNLFTWTKWNGWDPEFGGGGRDPGTNGPLLKTFIGGINVSF</sequence>
<evidence type="ECO:0000256" key="4">
    <source>
        <dbReference type="ARBA" id="ARBA00022692"/>
    </source>
</evidence>
<evidence type="ECO:0000256" key="5">
    <source>
        <dbReference type="ARBA" id="ARBA00023077"/>
    </source>
</evidence>
<dbReference type="Gene3D" id="2.60.40.1120">
    <property type="entry name" value="Carboxypeptidase-like, regulatory domain"/>
    <property type="match status" value="1"/>
</dbReference>
<keyword evidence="14" id="KW-1185">Reference proteome</keyword>
<dbReference type="SUPFAM" id="SSF56935">
    <property type="entry name" value="Porins"/>
    <property type="match status" value="1"/>
</dbReference>
<dbReference type="Pfam" id="PF07715">
    <property type="entry name" value="Plug"/>
    <property type="match status" value="1"/>
</dbReference>
<comment type="subcellular location">
    <subcellularLocation>
        <location evidence="1 8">Cell outer membrane</location>
        <topology evidence="1 8">Multi-pass membrane protein</topology>
    </subcellularLocation>
</comment>
<dbReference type="AlphaFoldDB" id="A0A7W5ZLM4"/>
<feature type="domain" description="TonB-dependent receptor plug" evidence="12">
    <location>
        <begin position="221"/>
        <end position="329"/>
    </location>
</feature>
<dbReference type="InterPro" id="IPR000531">
    <property type="entry name" value="Beta-barrel_TonB"/>
</dbReference>
<dbReference type="Pfam" id="PF00593">
    <property type="entry name" value="TonB_dep_Rec_b-barrel"/>
    <property type="match status" value="1"/>
</dbReference>
<name>A0A7W5ZLM4_9BACT</name>
<evidence type="ECO:0000259" key="11">
    <source>
        <dbReference type="Pfam" id="PF00593"/>
    </source>
</evidence>
<keyword evidence="3 8" id="KW-1134">Transmembrane beta strand</keyword>
<dbReference type="InterPro" id="IPR008969">
    <property type="entry name" value="CarboxyPept-like_regulatory"/>
</dbReference>
<dbReference type="InterPro" id="IPR037066">
    <property type="entry name" value="Plug_dom_sf"/>
</dbReference>
<accession>A0A7W5ZLM4</accession>
<evidence type="ECO:0000256" key="7">
    <source>
        <dbReference type="ARBA" id="ARBA00023237"/>
    </source>
</evidence>
<organism evidence="13 14">
    <name type="scientific">Runella defluvii</name>
    <dbReference type="NCBI Taxonomy" id="370973"/>
    <lineage>
        <taxon>Bacteria</taxon>
        <taxon>Pseudomonadati</taxon>
        <taxon>Bacteroidota</taxon>
        <taxon>Cytophagia</taxon>
        <taxon>Cytophagales</taxon>
        <taxon>Spirosomataceae</taxon>
        <taxon>Runella</taxon>
    </lineage>
</organism>
<evidence type="ECO:0000256" key="1">
    <source>
        <dbReference type="ARBA" id="ARBA00004571"/>
    </source>
</evidence>
<evidence type="ECO:0000256" key="6">
    <source>
        <dbReference type="ARBA" id="ARBA00023136"/>
    </source>
</evidence>
<evidence type="ECO:0000256" key="2">
    <source>
        <dbReference type="ARBA" id="ARBA00022448"/>
    </source>
</evidence>
<proteinExistence type="inferred from homology"/>
<gene>
    <name evidence="13" type="ORF">FHS57_003637</name>
</gene>
<dbReference type="InterPro" id="IPR023997">
    <property type="entry name" value="TonB-dep_OMP_SusC/RagA_CS"/>
</dbReference>
<reference evidence="13 14" key="1">
    <citation type="submission" date="2020-08" db="EMBL/GenBank/DDBJ databases">
        <title>Genomic Encyclopedia of Type Strains, Phase IV (KMG-IV): sequencing the most valuable type-strain genomes for metagenomic binning, comparative biology and taxonomic classification.</title>
        <authorList>
            <person name="Goeker M."/>
        </authorList>
    </citation>
    <scope>NUCLEOTIDE SEQUENCE [LARGE SCALE GENOMIC DNA]</scope>
    <source>
        <strain evidence="13 14">DSM 17976</strain>
    </source>
</reference>
<dbReference type="NCBIfam" id="TIGR04056">
    <property type="entry name" value="OMP_RagA_SusC"/>
    <property type="match status" value="1"/>
</dbReference>